<proteinExistence type="predicted"/>
<evidence type="ECO:0000259" key="3">
    <source>
        <dbReference type="PROSITE" id="PS51459"/>
    </source>
</evidence>
<feature type="active site" evidence="1">
    <location>
        <position position="198"/>
    </location>
</feature>
<accession>A0A2T0BPE9</accession>
<feature type="domain" description="Fido" evidence="3">
    <location>
        <begin position="110"/>
        <end position="267"/>
    </location>
</feature>
<dbReference type="Proteomes" id="UP000237798">
    <property type="component" value="Unassembled WGS sequence"/>
</dbReference>
<dbReference type="AlphaFoldDB" id="A0A2T0BPE9"/>
<dbReference type="EC" id="2.7.7.-" evidence="4"/>
<dbReference type="SUPFAM" id="SSF140931">
    <property type="entry name" value="Fic-like"/>
    <property type="match status" value="1"/>
</dbReference>
<dbReference type="PANTHER" id="PTHR13504:SF38">
    <property type="entry name" value="FIDO DOMAIN-CONTAINING PROTEIN"/>
    <property type="match status" value="1"/>
</dbReference>
<keyword evidence="4" id="KW-0548">Nucleotidyltransferase</keyword>
<organism evidence="4 5">
    <name type="scientific">Clostridium luticellarii</name>
    <dbReference type="NCBI Taxonomy" id="1691940"/>
    <lineage>
        <taxon>Bacteria</taxon>
        <taxon>Bacillati</taxon>
        <taxon>Bacillota</taxon>
        <taxon>Clostridia</taxon>
        <taxon>Eubacteriales</taxon>
        <taxon>Clostridiaceae</taxon>
        <taxon>Clostridium</taxon>
    </lineage>
</organism>
<evidence type="ECO:0000256" key="1">
    <source>
        <dbReference type="PIRSR" id="PIRSR640198-1"/>
    </source>
</evidence>
<dbReference type="OrthoDB" id="9813719at2"/>
<dbReference type="InterPro" id="IPR036597">
    <property type="entry name" value="Fido-like_dom_sf"/>
</dbReference>
<dbReference type="PROSITE" id="PS51459">
    <property type="entry name" value="FIDO"/>
    <property type="match status" value="1"/>
</dbReference>
<feature type="binding site" evidence="2">
    <location>
        <begin position="202"/>
        <end position="209"/>
    </location>
    <ligand>
        <name>ATP</name>
        <dbReference type="ChEBI" id="CHEBI:30616"/>
    </ligand>
</feature>
<reference evidence="4 5" key="1">
    <citation type="submission" date="2018-03" db="EMBL/GenBank/DDBJ databases">
        <title>Genome sequence of Clostridium luticellarii DSM 29923.</title>
        <authorList>
            <person name="Poehlein A."/>
            <person name="Daniel R."/>
        </authorList>
    </citation>
    <scope>NUCLEOTIDE SEQUENCE [LARGE SCALE GENOMIC DNA]</scope>
    <source>
        <strain evidence="4 5">DSM 29923</strain>
    </source>
</reference>
<keyword evidence="4" id="KW-0808">Transferase</keyword>
<dbReference type="Pfam" id="PF02661">
    <property type="entry name" value="Fic"/>
    <property type="match status" value="1"/>
</dbReference>
<evidence type="ECO:0000256" key="2">
    <source>
        <dbReference type="PIRSR" id="PIRSR640198-2"/>
    </source>
</evidence>
<dbReference type="InterPro" id="IPR040198">
    <property type="entry name" value="Fido_containing"/>
</dbReference>
<comment type="caution">
    <text evidence="4">The sequence shown here is derived from an EMBL/GenBank/DDBJ whole genome shotgun (WGS) entry which is preliminary data.</text>
</comment>
<gene>
    <name evidence="4" type="ORF">CLLU_13280</name>
</gene>
<keyword evidence="2" id="KW-0547">Nucleotide-binding</keyword>
<dbReference type="GO" id="GO:0005524">
    <property type="term" value="F:ATP binding"/>
    <property type="evidence" value="ECO:0007669"/>
    <property type="project" value="UniProtKB-KW"/>
</dbReference>
<name>A0A2T0BPE9_9CLOT</name>
<dbReference type="Gene3D" id="1.10.3290.10">
    <property type="entry name" value="Fido-like domain"/>
    <property type="match status" value="1"/>
</dbReference>
<evidence type="ECO:0000313" key="4">
    <source>
        <dbReference type="EMBL" id="PRR85702.1"/>
    </source>
</evidence>
<dbReference type="GO" id="GO:0016779">
    <property type="term" value="F:nucleotidyltransferase activity"/>
    <property type="evidence" value="ECO:0007669"/>
    <property type="project" value="UniProtKB-KW"/>
</dbReference>
<protein>
    <submittedName>
        <fullName evidence="4">Adenosine monophosphate-protein transferase SoFic</fullName>
        <ecNumber evidence="4">2.7.7.-</ecNumber>
    </submittedName>
</protein>
<dbReference type="RefSeq" id="WP_106008819.1">
    <property type="nucleotide sequence ID" value="NZ_PVXP01000013.1"/>
</dbReference>
<feature type="binding site" evidence="2">
    <location>
        <begin position="240"/>
        <end position="241"/>
    </location>
    <ligand>
        <name>ATP</name>
        <dbReference type="ChEBI" id="CHEBI:30616"/>
    </ligand>
</feature>
<dbReference type="InterPro" id="IPR003812">
    <property type="entry name" value="Fido"/>
</dbReference>
<evidence type="ECO:0000313" key="5">
    <source>
        <dbReference type="Proteomes" id="UP000237798"/>
    </source>
</evidence>
<sequence length="350" mass="40251">MNSFLNDRLLNMNVPMRIVRLIGKINEYKGKQDLYNQQSPQILESLKKVAVIESTKASNEIEGIKIEYKRLHDIINKGKPVNLENRSEGEIMGYKEVLNLIHTSAAHIPIKPSVILQLHGELYKFVPTEGRHWKSSDNFIQETLPDGSKFMRFKPVSAFMTPDAIEKLCNLTNESIKNNEIDPLILTGAFVLDFLCIHPFDDGNGRMSRLLTLLLLYKFGYEVGRFISLEKIIEKNKEEYYNTLYLSSQKWHSSEHILLPWIEYMLGVIVSAYREFENRVGNLENTKGSKSYRVENSINHFIGPFTKNDIRKACPDVGESTINRVLSKLREENIITATGKGRNAKWTIIN</sequence>
<dbReference type="PANTHER" id="PTHR13504">
    <property type="entry name" value="FIDO DOMAIN-CONTAINING PROTEIN DDB_G0283145"/>
    <property type="match status" value="1"/>
</dbReference>
<keyword evidence="5" id="KW-1185">Reference proteome</keyword>
<dbReference type="EMBL" id="PVXP01000013">
    <property type="protein sequence ID" value="PRR85702.1"/>
    <property type="molecule type" value="Genomic_DNA"/>
</dbReference>
<keyword evidence="2" id="KW-0067">ATP-binding</keyword>